<evidence type="ECO:0000313" key="1">
    <source>
        <dbReference type="EMBL" id="QHW35639.1"/>
    </source>
</evidence>
<evidence type="ECO:0000313" key="2">
    <source>
        <dbReference type="Proteomes" id="UP000479114"/>
    </source>
</evidence>
<dbReference type="SUPFAM" id="SSF49265">
    <property type="entry name" value="Fibronectin type III"/>
    <property type="match status" value="2"/>
</dbReference>
<dbReference type="Gene3D" id="2.60.40.10">
    <property type="entry name" value="Immunoglobulins"/>
    <property type="match status" value="2"/>
</dbReference>
<keyword evidence="2" id="KW-1185">Reference proteome</keyword>
<dbReference type="InterPro" id="IPR013783">
    <property type="entry name" value="Ig-like_fold"/>
</dbReference>
<protein>
    <recommendedName>
        <fullName evidence="3">Fibronectin type III domain-containing protein</fullName>
    </recommendedName>
</protein>
<sequence length="212" mass="22363">MAFLESLRSAAVLATAGDTLSPAKVLNLIYSVAQGKVTLNWDPVTLNSDETAIDDLAGYRIYRKDSAGDSFASIGTVAATTSSQVTTYDDTTALDGASYIYAVSAIDDELTPNEGETSDDLAVKTIPSIPVNLVATSGDGIIRLTWDAVTDGAAPKKNENLAGYRLYRKVATDAGEHQFLLQLGAGVTLHDDSTVENGVQYSYVVSAIDDSL</sequence>
<dbReference type="AlphaFoldDB" id="A0A6C0PAX3"/>
<dbReference type="KEGG" id="prz:GZH47_32595"/>
<proteinExistence type="predicted"/>
<evidence type="ECO:0008006" key="3">
    <source>
        <dbReference type="Google" id="ProtNLM"/>
    </source>
</evidence>
<geneLocation type="plasmid" evidence="1 2">
    <name>unnamed2</name>
</geneLocation>
<name>A0A6C0PAX3_9BACL</name>
<keyword evidence="1" id="KW-0614">Plasmid</keyword>
<dbReference type="InterPro" id="IPR036116">
    <property type="entry name" value="FN3_sf"/>
</dbReference>
<accession>A0A6C0PAX3</accession>
<gene>
    <name evidence="1" type="ORF">GZH47_32595</name>
</gene>
<dbReference type="EMBL" id="CP048288">
    <property type="protein sequence ID" value="QHW35639.1"/>
    <property type="molecule type" value="Genomic_DNA"/>
</dbReference>
<reference evidence="1 2" key="1">
    <citation type="submission" date="2020-02" db="EMBL/GenBank/DDBJ databases">
        <title>Paenibacillus sp. nov., isolated from rhizosphere soil of tomato.</title>
        <authorList>
            <person name="Weon H.-Y."/>
            <person name="Lee S.A."/>
        </authorList>
    </citation>
    <scope>NUCLEOTIDE SEQUENCE [LARGE SCALE GENOMIC DNA]</scope>
    <source>
        <strain evidence="1 2">14171R-81</strain>
        <plasmid evidence="1 2">unnamed2</plasmid>
    </source>
</reference>
<dbReference type="Proteomes" id="UP000479114">
    <property type="component" value="Plasmid unnamed2"/>
</dbReference>
<organism evidence="1 2">
    <name type="scientific">Paenibacillus rhizovicinus</name>
    <dbReference type="NCBI Taxonomy" id="2704463"/>
    <lineage>
        <taxon>Bacteria</taxon>
        <taxon>Bacillati</taxon>
        <taxon>Bacillota</taxon>
        <taxon>Bacilli</taxon>
        <taxon>Bacillales</taxon>
        <taxon>Paenibacillaceae</taxon>
        <taxon>Paenibacillus</taxon>
    </lineage>
</organism>
<dbReference type="RefSeq" id="WP_162645772.1">
    <property type="nucleotide sequence ID" value="NZ_CP048288.1"/>
</dbReference>